<sequence length="387" mass="45530">MQLVEVTTSALAQKFIQVAVDLYKNDPNFIRPLDKDIEQVFDPKQNKYFRHGECIRWLLVNPQGQAIGRVAAFIDKRTASKFEQPTGGMGFFECIHDQAAANLLFNKCQTWLTARGMEAMDGPVNFGDRDKWWGLLVDEFSPASYNTNYNFPYYQQLFETYGFQLYFKQFTYYRPVMEPLSDRYIGKAKAIYAHPDYSFRHLERKKLAYYAEDFRKVYNLAWGKHQGVKEMSSAQAALIMQKMKPILDERIMWFAYYQNEPIGFFISIPELNQLFRYVNGKLDLIGKIKFLYHKWKGSCTRMCGIVFGIAPEHQRKGVEAAMIYASSTYYRNASNFPYQDIVMNWIGDFNPKMMRVAEQIEAQIFKTHFTYRKLFDETKEFKRAPII</sequence>
<dbReference type="RefSeq" id="WP_115372307.1">
    <property type="nucleotide sequence ID" value="NZ_QASA01000001.1"/>
</dbReference>
<dbReference type="PANTHER" id="PTHR41368">
    <property type="entry name" value="PROTEIN YGHO"/>
    <property type="match status" value="1"/>
</dbReference>
<evidence type="ECO:0008006" key="3">
    <source>
        <dbReference type="Google" id="ProtNLM"/>
    </source>
</evidence>
<reference evidence="1 2" key="1">
    <citation type="submission" date="2018-04" db="EMBL/GenBank/DDBJ databases">
        <title>Adhaeribacter sp. HMF7616 genome sequencing and assembly.</title>
        <authorList>
            <person name="Kang H."/>
            <person name="Kang J."/>
            <person name="Cha I."/>
            <person name="Kim H."/>
            <person name="Joh K."/>
        </authorList>
    </citation>
    <scope>NUCLEOTIDE SEQUENCE [LARGE SCALE GENOMIC DNA]</scope>
    <source>
        <strain evidence="1 2">HMF7616</strain>
    </source>
</reference>
<organism evidence="1 2">
    <name type="scientific">Adhaeribacter pallidiroseus</name>
    <dbReference type="NCBI Taxonomy" id="2072847"/>
    <lineage>
        <taxon>Bacteria</taxon>
        <taxon>Pseudomonadati</taxon>
        <taxon>Bacteroidota</taxon>
        <taxon>Cytophagia</taxon>
        <taxon>Cytophagales</taxon>
        <taxon>Hymenobacteraceae</taxon>
        <taxon>Adhaeribacter</taxon>
    </lineage>
</organism>
<dbReference type="InterPro" id="IPR039968">
    <property type="entry name" value="BcerS-like"/>
</dbReference>
<dbReference type="Proteomes" id="UP000253919">
    <property type="component" value="Unassembled WGS sequence"/>
</dbReference>
<dbReference type="Gene3D" id="3.40.630.30">
    <property type="match status" value="1"/>
</dbReference>
<dbReference type="SUPFAM" id="SSF55729">
    <property type="entry name" value="Acyl-CoA N-acyltransferases (Nat)"/>
    <property type="match status" value="1"/>
</dbReference>
<evidence type="ECO:0000313" key="1">
    <source>
        <dbReference type="EMBL" id="RDC62921.1"/>
    </source>
</evidence>
<keyword evidence="2" id="KW-1185">Reference proteome</keyword>
<name>A0A369QDE0_9BACT</name>
<gene>
    <name evidence="1" type="ORF">AHMF7616_01520</name>
</gene>
<proteinExistence type="predicted"/>
<dbReference type="EMBL" id="QASA01000001">
    <property type="protein sequence ID" value="RDC62921.1"/>
    <property type="molecule type" value="Genomic_DNA"/>
</dbReference>
<comment type="caution">
    <text evidence="1">The sequence shown here is derived from an EMBL/GenBank/DDBJ whole genome shotgun (WGS) entry which is preliminary data.</text>
</comment>
<dbReference type="PANTHER" id="PTHR41368:SF1">
    <property type="entry name" value="PROTEIN YGHO"/>
    <property type="match status" value="1"/>
</dbReference>
<dbReference type="AlphaFoldDB" id="A0A369QDE0"/>
<protein>
    <recommendedName>
        <fullName evidence="3">N-acetyltransferase domain-containing protein</fullName>
    </recommendedName>
</protein>
<dbReference type="InterPro" id="IPR016181">
    <property type="entry name" value="Acyl_CoA_acyltransferase"/>
</dbReference>
<evidence type="ECO:0000313" key="2">
    <source>
        <dbReference type="Proteomes" id="UP000253919"/>
    </source>
</evidence>
<accession>A0A369QDE0</accession>
<dbReference type="OrthoDB" id="9806005at2"/>